<organism evidence="2">
    <name type="scientific">marine sediment metagenome</name>
    <dbReference type="NCBI Taxonomy" id="412755"/>
    <lineage>
        <taxon>unclassified sequences</taxon>
        <taxon>metagenomes</taxon>
        <taxon>ecological metagenomes</taxon>
    </lineage>
</organism>
<dbReference type="Gene3D" id="3.40.50.12780">
    <property type="entry name" value="N-terminal domain of ligase-like"/>
    <property type="match status" value="1"/>
</dbReference>
<dbReference type="PANTHER" id="PTHR36932:SF1">
    <property type="entry name" value="CAPSULAR POLYSACCHARIDE BIOSYNTHESIS PROTEIN"/>
    <property type="match status" value="1"/>
</dbReference>
<evidence type="ECO:0000256" key="1">
    <source>
        <dbReference type="SAM" id="MobiDB-lite"/>
    </source>
</evidence>
<sequence length="312" mass="35806">KCPLEPGPRAFVEDEAGAGELRGGGPVAGGRPATGRHRGNMENRLTQAIYTAAPPWAQSIFCTIFGYQKRWRRYGKYFGRWHEFFRESLSWSRSELEAYQDEQLRLVIRCAFDHVPFYRRRFSALGLTADDIRSVADLPKLPLLAKREVREGGEDLLADDVPRRLLRKGTTGGSTGAGLTTYRSIEAEQRTYGFFWARDRMGFAYGSPYASFASPLIVPAGQTRPPFWRRNFAANQIVYSVYHISPQTMDAYLDDLSRRALAYYEGYPTPMYLLGRYLLAHPRPFKQYPRAIFVTSEELQPQFREVIEQAFR</sequence>
<reference evidence="2" key="1">
    <citation type="journal article" date="2015" name="Nature">
        <title>Complex archaea that bridge the gap between prokaryotes and eukaryotes.</title>
        <authorList>
            <person name="Spang A."/>
            <person name="Saw J.H."/>
            <person name="Jorgensen S.L."/>
            <person name="Zaremba-Niedzwiedzka K."/>
            <person name="Martijn J."/>
            <person name="Lind A.E."/>
            <person name="van Eijk R."/>
            <person name="Schleper C."/>
            <person name="Guy L."/>
            <person name="Ettema T.J."/>
        </authorList>
    </citation>
    <scope>NUCLEOTIDE SEQUENCE</scope>
</reference>
<comment type="caution">
    <text evidence="2">The sequence shown here is derived from an EMBL/GenBank/DDBJ whole genome shotgun (WGS) entry which is preliminary data.</text>
</comment>
<accession>A0A0F8Z6L2</accession>
<name>A0A0F8Z6L2_9ZZZZ</name>
<dbReference type="EMBL" id="LAZR01065335">
    <property type="protein sequence ID" value="KKK55766.1"/>
    <property type="molecule type" value="Genomic_DNA"/>
</dbReference>
<proteinExistence type="predicted"/>
<feature type="non-terminal residue" evidence="2">
    <location>
        <position position="1"/>
    </location>
</feature>
<dbReference type="PANTHER" id="PTHR36932">
    <property type="entry name" value="CAPSULAR POLYSACCHARIDE BIOSYNTHESIS PROTEIN"/>
    <property type="match status" value="1"/>
</dbReference>
<dbReference type="AlphaFoldDB" id="A0A0F8Z6L2"/>
<dbReference type="InterPro" id="IPR042099">
    <property type="entry name" value="ANL_N_sf"/>
</dbReference>
<gene>
    <name evidence="2" type="ORF">LCGC14_3071260</name>
</gene>
<protein>
    <submittedName>
        <fullName evidence="2">Uncharacterized protein</fullName>
    </submittedName>
</protein>
<evidence type="ECO:0000313" key="2">
    <source>
        <dbReference type="EMBL" id="KKK55766.1"/>
    </source>
</evidence>
<feature type="region of interest" description="Disordered" evidence="1">
    <location>
        <begin position="14"/>
        <end position="38"/>
    </location>
</feature>
<dbReference type="InterPro" id="IPR053158">
    <property type="entry name" value="CapK_Type1_Caps_Biosynth"/>
</dbReference>